<keyword evidence="2" id="KW-0238">DNA-binding</keyword>
<accession>A0ABT4D9Y6</accession>
<gene>
    <name evidence="5" type="ORF">OW729_10990</name>
</gene>
<keyword evidence="1" id="KW-0805">Transcription regulation</keyword>
<name>A0ABT4D9Y6_9CLOT</name>
<dbReference type="EMBL" id="JAPQFJ010000010">
    <property type="protein sequence ID" value="MCY6959130.1"/>
    <property type="molecule type" value="Genomic_DNA"/>
</dbReference>
<feature type="domain" description="HTH gntR-type" evidence="4">
    <location>
        <begin position="11"/>
        <end position="79"/>
    </location>
</feature>
<organism evidence="5 6">
    <name type="scientific">Clostridium brassicae</name>
    <dbReference type="NCBI Taxonomy" id="2999072"/>
    <lineage>
        <taxon>Bacteria</taxon>
        <taxon>Bacillati</taxon>
        <taxon>Bacillota</taxon>
        <taxon>Clostridia</taxon>
        <taxon>Eubacteriales</taxon>
        <taxon>Clostridiaceae</taxon>
        <taxon>Clostridium</taxon>
    </lineage>
</organism>
<dbReference type="Pfam" id="PF00392">
    <property type="entry name" value="GntR"/>
    <property type="match status" value="1"/>
</dbReference>
<keyword evidence="6" id="KW-1185">Reference proteome</keyword>
<evidence type="ECO:0000256" key="3">
    <source>
        <dbReference type="ARBA" id="ARBA00023163"/>
    </source>
</evidence>
<dbReference type="PANTHER" id="PTHR38445:SF7">
    <property type="entry name" value="GNTR-FAMILY TRANSCRIPTIONAL REGULATOR"/>
    <property type="match status" value="1"/>
</dbReference>
<reference evidence="5" key="1">
    <citation type="submission" date="2022-12" db="EMBL/GenBank/DDBJ databases">
        <title>Clostridium sp. nov., isolated from industrial wastewater.</title>
        <authorList>
            <person name="Jiayan W."/>
        </authorList>
    </citation>
    <scope>NUCLEOTIDE SEQUENCE</scope>
    <source>
        <strain evidence="5">ZC22-4</strain>
    </source>
</reference>
<proteinExistence type="predicted"/>
<dbReference type="InterPro" id="IPR036388">
    <property type="entry name" value="WH-like_DNA-bd_sf"/>
</dbReference>
<dbReference type="InterPro" id="IPR000524">
    <property type="entry name" value="Tscrpt_reg_HTH_GntR"/>
</dbReference>
<evidence type="ECO:0000259" key="4">
    <source>
        <dbReference type="PROSITE" id="PS50949"/>
    </source>
</evidence>
<protein>
    <submittedName>
        <fullName evidence="5">GntR family transcriptional regulator</fullName>
    </submittedName>
</protein>
<evidence type="ECO:0000256" key="1">
    <source>
        <dbReference type="ARBA" id="ARBA00023015"/>
    </source>
</evidence>
<dbReference type="Proteomes" id="UP001144612">
    <property type="component" value="Unassembled WGS sequence"/>
</dbReference>
<dbReference type="InterPro" id="IPR036390">
    <property type="entry name" value="WH_DNA-bd_sf"/>
</dbReference>
<comment type="caution">
    <text evidence="5">The sequence shown here is derived from an EMBL/GenBank/DDBJ whole genome shotgun (WGS) entry which is preliminary data.</text>
</comment>
<dbReference type="SUPFAM" id="SSF46785">
    <property type="entry name" value="Winged helix' DNA-binding domain"/>
    <property type="match status" value="1"/>
</dbReference>
<dbReference type="RefSeq" id="WP_268061552.1">
    <property type="nucleotide sequence ID" value="NZ_JAPQFJ010000010.1"/>
</dbReference>
<evidence type="ECO:0000313" key="5">
    <source>
        <dbReference type="EMBL" id="MCY6959130.1"/>
    </source>
</evidence>
<dbReference type="PANTHER" id="PTHR38445">
    <property type="entry name" value="HTH-TYPE TRANSCRIPTIONAL REPRESSOR YTRA"/>
    <property type="match status" value="1"/>
</dbReference>
<evidence type="ECO:0000256" key="2">
    <source>
        <dbReference type="ARBA" id="ARBA00023125"/>
    </source>
</evidence>
<dbReference type="PROSITE" id="PS50949">
    <property type="entry name" value="HTH_GNTR"/>
    <property type="match status" value="1"/>
</dbReference>
<keyword evidence="3" id="KW-0804">Transcription</keyword>
<dbReference type="CDD" id="cd07377">
    <property type="entry name" value="WHTH_GntR"/>
    <property type="match status" value="1"/>
</dbReference>
<evidence type="ECO:0000313" key="6">
    <source>
        <dbReference type="Proteomes" id="UP001144612"/>
    </source>
</evidence>
<dbReference type="Gene3D" id="1.10.10.10">
    <property type="entry name" value="Winged helix-like DNA-binding domain superfamily/Winged helix DNA-binding domain"/>
    <property type="match status" value="1"/>
</dbReference>
<sequence length="124" mass="14167">MNIVLSNTSEKPLYQQIKEQIKSSILKGELKNGELLPSIRNFSTDLRVSILTIRRVYDELEKEGFVKSQAGKGTFVLAGNIDLIKDTKRLMVEDKMFEMVSTAKTMGISKKELMDMMDIIYEEV</sequence>
<dbReference type="SMART" id="SM00345">
    <property type="entry name" value="HTH_GNTR"/>
    <property type="match status" value="1"/>
</dbReference>